<sequence length="437" mass="50704">MKKVLIIAYYFPPCGGISIIRPLKLVKHLRSAGWEPILVTPKNAHYPTYDDALINDFPHDIERIELPIWEPYGLFKKFTSRKKDENVNNVLVVKDEKTKKWKDILAVFIRSNFFIPDARKFWIKPSVKTLTKYLKENHVDAILTTGPPHSSTLIGARLKKKLNIPLLVDFQDPWTQIDYYKELILTPWADKYHHKLEQFCFQQADATAIVSNSWKKDLEDIGAHNVHTIPLGFDPEHFKDFENVEADSNFLKMLHLGMAGHDRIPMTLLESIVELGKEVEHFQQFFRLQFVGQVDQSIIDFIEKHNDTQLFEYIPPIKREEALTYGKKASILLLLLNKADNSCGRIPGKLFEYLALNRNILLLGNTEGDSADIIKETNMGSSFDYEEKESIKNYLKDSFNVWIKNKTLPVERNDRYLNYTSQKLTKDFGKLLESITS</sequence>
<gene>
    <name evidence="2" type="ORF">HHU12_33180</name>
</gene>
<accession>A0A7X9S1W2</accession>
<protein>
    <submittedName>
        <fullName evidence="2">Glycosyltransferase family 4 protein</fullName>
    </submittedName>
</protein>
<name>A0A7X9S1W2_9BACT</name>
<dbReference type="EMBL" id="JABANE010000224">
    <property type="protein sequence ID" value="NME72858.1"/>
    <property type="molecule type" value="Genomic_DNA"/>
</dbReference>
<dbReference type="GO" id="GO:0016757">
    <property type="term" value="F:glycosyltransferase activity"/>
    <property type="evidence" value="ECO:0007669"/>
    <property type="project" value="UniProtKB-ARBA"/>
</dbReference>
<dbReference type="Pfam" id="PF13439">
    <property type="entry name" value="Glyco_transf_4"/>
    <property type="match status" value="1"/>
</dbReference>
<comment type="caution">
    <text evidence="2">The sequence shown here is derived from an EMBL/GenBank/DDBJ whole genome shotgun (WGS) entry which is preliminary data.</text>
</comment>
<proteinExistence type="predicted"/>
<evidence type="ECO:0000313" key="2">
    <source>
        <dbReference type="EMBL" id="NME72858.1"/>
    </source>
</evidence>
<dbReference type="AlphaFoldDB" id="A0A7X9S1W2"/>
<dbReference type="SUPFAM" id="SSF53756">
    <property type="entry name" value="UDP-Glycosyltransferase/glycogen phosphorylase"/>
    <property type="match status" value="1"/>
</dbReference>
<organism evidence="2 3">
    <name type="scientific">Flammeovirga aprica JL-4</name>
    <dbReference type="NCBI Taxonomy" id="694437"/>
    <lineage>
        <taxon>Bacteria</taxon>
        <taxon>Pseudomonadati</taxon>
        <taxon>Bacteroidota</taxon>
        <taxon>Cytophagia</taxon>
        <taxon>Cytophagales</taxon>
        <taxon>Flammeovirgaceae</taxon>
        <taxon>Flammeovirga</taxon>
    </lineage>
</organism>
<evidence type="ECO:0000259" key="1">
    <source>
        <dbReference type="Pfam" id="PF13439"/>
    </source>
</evidence>
<reference evidence="2 3" key="1">
    <citation type="submission" date="2020-04" db="EMBL/GenBank/DDBJ databases">
        <title>Flammeovirga sp. SR4, a novel species isolated from seawater.</title>
        <authorList>
            <person name="Wang X."/>
        </authorList>
    </citation>
    <scope>NUCLEOTIDE SEQUENCE [LARGE SCALE GENOMIC DNA]</scope>
    <source>
        <strain evidence="2 3">ATCC 23126</strain>
    </source>
</reference>
<keyword evidence="2" id="KW-0808">Transferase</keyword>
<dbReference type="Gene3D" id="3.40.50.2000">
    <property type="entry name" value="Glycogen Phosphorylase B"/>
    <property type="match status" value="1"/>
</dbReference>
<evidence type="ECO:0000313" key="3">
    <source>
        <dbReference type="Proteomes" id="UP000576082"/>
    </source>
</evidence>
<dbReference type="InterPro" id="IPR028098">
    <property type="entry name" value="Glyco_trans_4-like_N"/>
</dbReference>
<keyword evidence="3" id="KW-1185">Reference proteome</keyword>
<feature type="domain" description="Glycosyltransferase subfamily 4-like N-terminal" evidence="1">
    <location>
        <begin position="109"/>
        <end position="236"/>
    </location>
</feature>
<dbReference type="Proteomes" id="UP000576082">
    <property type="component" value="Unassembled WGS sequence"/>
</dbReference>
<dbReference type="RefSeq" id="WP_169661019.1">
    <property type="nucleotide sequence ID" value="NZ_JABANE010000224.1"/>
</dbReference>